<dbReference type="RefSeq" id="WP_154429846.1">
    <property type="nucleotide sequence ID" value="NZ_VUNI01000010.1"/>
</dbReference>
<dbReference type="Pfam" id="PF00580">
    <property type="entry name" value="UvrD-helicase"/>
    <property type="match status" value="1"/>
</dbReference>
<dbReference type="Pfam" id="PF13361">
    <property type="entry name" value="UvrD_C"/>
    <property type="match status" value="1"/>
</dbReference>
<dbReference type="Proteomes" id="UP000474024">
    <property type="component" value="Unassembled WGS sequence"/>
</dbReference>
<dbReference type="GO" id="GO:0005524">
    <property type="term" value="F:ATP binding"/>
    <property type="evidence" value="ECO:0007669"/>
    <property type="project" value="UniProtKB-UniRule"/>
</dbReference>
<feature type="domain" description="UvrD-like helicase ATP-binding" evidence="16">
    <location>
        <begin position="3"/>
        <end position="471"/>
    </location>
</feature>
<dbReference type="GO" id="GO:0033202">
    <property type="term" value="C:DNA helicase complex"/>
    <property type="evidence" value="ECO:0007669"/>
    <property type="project" value="TreeGrafter"/>
</dbReference>
<dbReference type="PANTHER" id="PTHR11070:SF48">
    <property type="entry name" value="ATP-DEPENDENT HELICASE_NUCLEASE SUBUNIT A"/>
    <property type="match status" value="1"/>
</dbReference>
<dbReference type="AlphaFoldDB" id="A0A6L5YT58"/>
<evidence type="ECO:0000256" key="6">
    <source>
        <dbReference type="ARBA" id="ARBA00022839"/>
    </source>
</evidence>
<dbReference type="InterPro" id="IPR014016">
    <property type="entry name" value="UvrD-like_ATP-bd"/>
</dbReference>
<evidence type="ECO:0000256" key="3">
    <source>
        <dbReference type="ARBA" id="ARBA00022763"/>
    </source>
</evidence>
<keyword evidence="8 13" id="KW-0238">DNA-binding</keyword>
<dbReference type="EC" id="5.6.2.4" evidence="13"/>
<dbReference type="InterPro" id="IPR011604">
    <property type="entry name" value="PDDEXK-like_dom_sf"/>
</dbReference>
<evidence type="ECO:0000313" key="18">
    <source>
        <dbReference type="EMBL" id="MST74881.1"/>
    </source>
</evidence>
<dbReference type="InterPro" id="IPR027417">
    <property type="entry name" value="P-loop_NTPase"/>
</dbReference>
<evidence type="ECO:0000256" key="11">
    <source>
        <dbReference type="ARBA" id="ARBA00034617"/>
    </source>
</evidence>
<dbReference type="NCBIfam" id="TIGR02785">
    <property type="entry name" value="addA_Gpos"/>
    <property type="match status" value="1"/>
</dbReference>
<dbReference type="InterPro" id="IPR000212">
    <property type="entry name" value="DNA_helicase_UvrD/REP"/>
</dbReference>
<keyword evidence="5 13" id="KW-0347">Helicase</keyword>
<evidence type="ECO:0000259" key="17">
    <source>
        <dbReference type="PROSITE" id="PS51217"/>
    </source>
</evidence>
<dbReference type="EMBL" id="VUNI01000010">
    <property type="protein sequence ID" value="MST74881.1"/>
    <property type="molecule type" value="Genomic_DNA"/>
</dbReference>
<comment type="caution">
    <text evidence="18">The sequence shown here is derived from an EMBL/GenBank/DDBJ whole genome shotgun (WGS) entry which is preliminary data.</text>
</comment>
<organism evidence="18 19">
    <name type="scientific">Roseburia porci</name>
    <dbReference type="NCBI Taxonomy" id="2605790"/>
    <lineage>
        <taxon>Bacteria</taxon>
        <taxon>Bacillati</taxon>
        <taxon>Bacillota</taxon>
        <taxon>Clostridia</taxon>
        <taxon>Lachnospirales</taxon>
        <taxon>Lachnospiraceae</taxon>
        <taxon>Roseburia</taxon>
    </lineage>
</organism>
<dbReference type="GO" id="GO:0005829">
    <property type="term" value="C:cytosol"/>
    <property type="evidence" value="ECO:0007669"/>
    <property type="project" value="TreeGrafter"/>
</dbReference>
<dbReference type="Gene3D" id="3.40.50.300">
    <property type="entry name" value="P-loop containing nucleotide triphosphate hydrolases"/>
    <property type="match status" value="4"/>
</dbReference>
<evidence type="ECO:0000256" key="13">
    <source>
        <dbReference type="HAMAP-Rule" id="MF_01451"/>
    </source>
</evidence>
<keyword evidence="15" id="KW-0175">Coiled coil</keyword>
<dbReference type="Gene3D" id="3.90.320.10">
    <property type="match status" value="1"/>
</dbReference>
<evidence type="ECO:0000256" key="8">
    <source>
        <dbReference type="ARBA" id="ARBA00023125"/>
    </source>
</evidence>
<keyword evidence="19" id="KW-1185">Reference proteome</keyword>
<dbReference type="SUPFAM" id="SSF52540">
    <property type="entry name" value="P-loop containing nucleoside triphosphate hydrolases"/>
    <property type="match status" value="1"/>
</dbReference>
<keyword evidence="7 13" id="KW-0067">ATP-binding</keyword>
<protein>
    <recommendedName>
        <fullName evidence="13">ATP-dependent helicase/nuclease subunit A</fullName>
        <ecNumber evidence="13">3.1.-.-</ecNumber>
        <ecNumber evidence="13">5.6.2.4</ecNumber>
    </recommendedName>
    <alternativeName>
        <fullName evidence="13">ATP-dependent helicase/nuclease AddA</fullName>
    </alternativeName>
    <alternativeName>
        <fullName evidence="13">DNA 3'-5' helicase AddA</fullName>
    </alternativeName>
</protein>
<name>A0A6L5YT58_9FIRM</name>
<dbReference type="GO" id="GO:0003690">
    <property type="term" value="F:double-stranded DNA binding"/>
    <property type="evidence" value="ECO:0007669"/>
    <property type="project" value="UniProtKB-UniRule"/>
</dbReference>
<evidence type="ECO:0000256" key="10">
    <source>
        <dbReference type="ARBA" id="ARBA00023235"/>
    </source>
</evidence>
<feature type="domain" description="UvrD-like helicase C-terminal" evidence="17">
    <location>
        <begin position="499"/>
        <end position="781"/>
    </location>
</feature>
<dbReference type="PROSITE" id="PS51217">
    <property type="entry name" value="UVRD_HELICASE_CTER"/>
    <property type="match status" value="1"/>
</dbReference>
<comment type="catalytic activity">
    <reaction evidence="12 13">
        <text>ATP + H2O = ADP + phosphate + H(+)</text>
        <dbReference type="Rhea" id="RHEA:13065"/>
        <dbReference type="ChEBI" id="CHEBI:15377"/>
        <dbReference type="ChEBI" id="CHEBI:15378"/>
        <dbReference type="ChEBI" id="CHEBI:30616"/>
        <dbReference type="ChEBI" id="CHEBI:43474"/>
        <dbReference type="ChEBI" id="CHEBI:456216"/>
        <dbReference type="EC" id="5.6.2.4"/>
    </reaction>
</comment>
<comment type="subunit">
    <text evidence="13">Heterodimer of AddA and AddB/RexB.</text>
</comment>
<evidence type="ECO:0000256" key="5">
    <source>
        <dbReference type="ARBA" id="ARBA00022806"/>
    </source>
</evidence>
<keyword evidence="9 13" id="KW-0234">DNA repair</keyword>
<comment type="similarity">
    <text evidence="13">Belongs to the helicase family. AddA subfamily.</text>
</comment>
<sequence length="1197" mass="137334">MSMNWTKEQQQVIKLDNRNILVSAAAGSGKTAVLVERIIQKITDPKHPVDIDRLLVVTFTKAAAAEMRERIGAAIDKLRETQSEDVNLERQLTLIHNAQITTIDSFCLYVVRNHFQEINLDPNFRIADPGEIQLLEKDVLSEVFEANYASENNERFLYLIDAYSGKRNDQAVQDMVLKIYHLSQSNPWPKSWMEDLCSLYRVDSAEALLQTELIKEITAYAKTMLIDARECFQALFPLALAEDGPAKYYETLENDVKLLSNVEELEEYGQIAAFLENLSFGNLSAIRNFTGDEAKKERVQNERKSIKASIDEIKKKYFMISLDEMVDQLNRMRPVVEELVRVAVQYMDTLAKTKREKRIADFNDIEHFALNILVDETTREQRPTAQEFQELFEEIMIDEYQDSNQVQEEIMCAISRMSKQQYNMLMVGDVKQSIYRFRLARPELFMEKYASYDTCESETQRIDLHQNFRSRKEVVEAVNDIFYKIMGSDLGNVEYDKDAALYYGADYPESQNMHTEVLLFDTKAELLENISNLSSRQLEARMVAERIKKLMKNGQVTDKKTGELRPARYSDIVILFRSLKDWGSDFAQTLEACGIPAHVESSTGYFASSEVQTVLNMLKILDNPYQDIPMAAVLKSAIAGLTDEELAEIRILHPDLSFAEAAVLSCEEAEEGKLLEFWNMYTKLRALVSDTPIHELIQEILDVTRYGNYAASLPAGIKREANLNMLLEKAVAYEATSYKGLFHFVRYIDQLQKYDVDFGEAEVIGEQEDVVHIMTIHKSKGLEFPIVFVSGINKQFNQMDTRDAMVLHPDLGIGLYEQTCAPRMKRPCFVRNEIANRILSENLGEELRVLYVALTRAKEKLILTGTVKDAGQTLQKYTGASLPRQKLGYGQRIGAKSYMDWIIPALLSYPGKYDITIADPSEIVMEQALEMAEVTIGYQELMENVQNADEHLMEELTADFDYEYPYQSEAGKKSKYSVSELKHDSMVLTYDAQEAETPDFLKEDKESYIPAFMQQETSEKEEGGAQGALRGTAVHRVMECLDFASICEIDRTDIQAVGTFVSKELDRMEREEKITKDMRMLVIPELIIHFVQSDLAFRMAVADQAGLLFREKPFVMDYEGALIQGIIDVFWLEEGHIVLMDYKTDRVKKAEELVERYETQLRLYADALKRVFSTEEQEKAVKECLIYSFRLQEVIKV</sequence>
<accession>A0A6L5YT58</accession>
<dbReference type="GO" id="GO:0043138">
    <property type="term" value="F:3'-5' DNA helicase activity"/>
    <property type="evidence" value="ECO:0007669"/>
    <property type="project" value="UniProtKB-UniRule"/>
</dbReference>
<gene>
    <name evidence="13 18" type="primary">addA</name>
    <name evidence="18" type="ORF">FYJ75_07525</name>
</gene>
<reference evidence="18 19" key="1">
    <citation type="submission" date="2019-08" db="EMBL/GenBank/DDBJ databases">
        <title>In-depth cultivation of the pig gut microbiome towards novel bacterial diversity and tailored functional studies.</title>
        <authorList>
            <person name="Wylensek D."/>
            <person name="Hitch T.C.A."/>
            <person name="Clavel T."/>
        </authorList>
    </citation>
    <scope>NUCLEOTIDE SEQUENCE [LARGE SCALE GENOMIC DNA]</scope>
    <source>
        <strain evidence="18 19">MUC/MUC-530-WT-4D</strain>
    </source>
</reference>
<keyword evidence="6 13" id="KW-0269">Exonuclease</keyword>
<feature type="binding site" evidence="14">
    <location>
        <begin position="24"/>
        <end position="31"/>
    </location>
    <ligand>
        <name>ATP</name>
        <dbReference type="ChEBI" id="CHEBI:30616"/>
    </ligand>
</feature>
<keyword evidence="3 13" id="KW-0227">DNA damage</keyword>
<keyword evidence="4 13" id="KW-0378">Hydrolase</keyword>
<dbReference type="PANTHER" id="PTHR11070">
    <property type="entry name" value="UVRD / RECB / PCRA DNA HELICASE FAMILY MEMBER"/>
    <property type="match status" value="1"/>
</dbReference>
<evidence type="ECO:0000256" key="1">
    <source>
        <dbReference type="ARBA" id="ARBA00022722"/>
    </source>
</evidence>
<dbReference type="InterPro" id="IPR038726">
    <property type="entry name" value="PDDEXK_AddAB-type"/>
</dbReference>
<keyword evidence="2 13" id="KW-0547">Nucleotide-binding</keyword>
<dbReference type="Pfam" id="PF12705">
    <property type="entry name" value="PDDEXK_1"/>
    <property type="match status" value="1"/>
</dbReference>
<dbReference type="FunFam" id="3.40.50.300:FF:001236">
    <property type="entry name" value="ATP-dependent helicase/nuclease subunit A"/>
    <property type="match status" value="1"/>
</dbReference>
<evidence type="ECO:0000256" key="15">
    <source>
        <dbReference type="SAM" id="Coils"/>
    </source>
</evidence>
<feature type="coiled-coil region" evidence="15">
    <location>
        <begin position="1140"/>
        <end position="1167"/>
    </location>
</feature>
<keyword evidence="1 13" id="KW-0540">Nuclease</keyword>
<comment type="function">
    <text evidence="13">The heterodimer acts as both an ATP-dependent DNA helicase and an ATP-dependent, dual-direction single-stranded exonuclease. Recognizes the chi site generating a DNA molecule suitable for the initiation of homologous recombination. The AddA nuclease domain is required for chi fragment generation; this subunit has the helicase and 3' -&gt; 5' nuclease activities.</text>
</comment>
<comment type="catalytic activity">
    <reaction evidence="11 13">
        <text>Couples ATP hydrolysis with the unwinding of duplex DNA by translocating in the 3'-5' direction.</text>
        <dbReference type="EC" id="5.6.2.4"/>
    </reaction>
</comment>
<evidence type="ECO:0000256" key="12">
    <source>
        <dbReference type="ARBA" id="ARBA00048988"/>
    </source>
</evidence>
<dbReference type="HAMAP" id="MF_01451">
    <property type="entry name" value="AddA"/>
    <property type="match status" value="1"/>
</dbReference>
<dbReference type="InterPro" id="IPR011335">
    <property type="entry name" value="Restrct_endonuc-II-like"/>
</dbReference>
<evidence type="ECO:0000256" key="4">
    <source>
        <dbReference type="ARBA" id="ARBA00022801"/>
    </source>
</evidence>
<evidence type="ECO:0000256" key="9">
    <source>
        <dbReference type="ARBA" id="ARBA00023204"/>
    </source>
</evidence>
<dbReference type="GO" id="GO:0000724">
    <property type="term" value="P:double-strand break repair via homologous recombination"/>
    <property type="evidence" value="ECO:0007669"/>
    <property type="project" value="UniProtKB-UniRule"/>
</dbReference>
<comment type="cofactor">
    <cofactor evidence="13">
        <name>Mg(2+)</name>
        <dbReference type="ChEBI" id="CHEBI:18420"/>
    </cofactor>
</comment>
<evidence type="ECO:0000256" key="2">
    <source>
        <dbReference type="ARBA" id="ARBA00022741"/>
    </source>
</evidence>
<proteinExistence type="inferred from homology"/>
<keyword evidence="10 13" id="KW-0413">Isomerase</keyword>
<dbReference type="SUPFAM" id="SSF52980">
    <property type="entry name" value="Restriction endonuclease-like"/>
    <property type="match status" value="1"/>
</dbReference>
<evidence type="ECO:0000259" key="16">
    <source>
        <dbReference type="PROSITE" id="PS51198"/>
    </source>
</evidence>
<evidence type="ECO:0000313" key="19">
    <source>
        <dbReference type="Proteomes" id="UP000474024"/>
    </source>
</evidence>
<evidence type="ECO:0000256" key="14">
    <source>
        <dbReference type="PROSITE-ProRule" id="PRU00560"/>
    </source>
</evidence>
<dbReference type="PROSITE" id="PS51198">
    <property type="entry name" value="UVRD_HELICASE_ATP_BIND"/>
    <property type="match status" value="1"/>
</dbReference>
<evidence type="ECO:0000256" key="7">
    <source>
        <dbReference type="ARBA" id="ARBA00022840"/>
    </source>
</evidence>
<dbReference type="GO" id="GO:0008408">
    <property type="term" value="F:3'-5' exonuclease activity"/>
    <property type="evidence" value="ECO:0007669"/>
    <property type="project" value="UniProtKB-UniRule"/>
</dbReference>
<dbReference type="InterPro" id="IPR014017">
    <property type="entry name" value="DNA_helicase_UvrD-like_C"/>
</dbReference>
<dbReference type="EC" id="3.1.-.-" evidence="13"/>
<dbReference type="InterPro" id="IPR014152">
    <property type="entry name" value="AddA"/>
</dbReference>